<sequence length="163" mass="18443">MSESPALECLPLCEKPDCYAYRAPDSPFQDRLVFDVQARHEQVKLPIDFPSFESYNAPSVLRGLLTKIVPNTPIEVAVEYLNLASYLWFMNRAYEGIVKSGSKDLILPFEDALSGNGLRHIDQLEDLLNKIRNLTISTPQVEILANRTKAIFSLLMAIKVMEK</sequence>
<reference evidence="1 2" key="1">
    <citation type="journal article" date="2019" name="Nat. Microbiol.">
        <title>Expanding anaerobic alkane metabolism in the domain of Archaea.</title>
        <authorList>
            <person name="Wang Y."/>
            <person name="Wegener G."/>
            <person name="Hou J."/>
            <person name="Wang F."/>
            <person name="Xiao X."/>
        </authorList>
    </citation>
    <scope>NUCLEOTIDE SEQUENCE [LARGE SCALE GENOMIC DNA]</scope>
    <source>
        <strain evidence="1">WYZ-LMO10</strain>
    </source>
</reference>
<evidence type="ECO:0000313" key="1">
    <source>
        <dbReference type="EMBL" id="TDA40166.1"/>
    </source>
</evidence>
<evidence type="ECO:0000313" key="2">
    <source>
        <dbReference type="Proteomes" id="UP000315399"/>
    </source>
</evidence>
<organism evidence="1 2">
    <name type="scientific">Thermoproteota archaeon</name>
    <dbReference type="NCBI Taxonomy" id="2056631"/>
    <lineage>
        <taxon>Archaea</taxon>
        <taxon>Thermoproteota</taxon>
    </lineage>
</organism>
<protein>
    <submittedName>
        <fullName evidence="1">Uncharacterized protein</fullName>
    </submittedName>
</protein>
<dbReference type="Proteomes" id="UP000315399">
    <property type="component" value="Unassembled WGS sequence"/>
</dbReference>
<dbReference type="EMBL" id="QNVH01000002">
    <property type="protein sequence ID" value="TDA40166.1"/>
    <property type="molecule type" value="Genomic_DNA"/>
</dbReference>
<name>A0A523BGV7_9CREN</name>
<proteinExistence type="predicted"/>
<comment type="caution">
    <text evidence="1">The sequence shown here is derived from an EMBL/GenBank/DDBJ whole genome shotgun (WGS) entry which is preliminary data.</text>
</comment>
<dbReference type="AlphaFoldDB" id="A0A523BGV7"/>
<gene>
    <name evidence="1" type="ORF">DSO08_00565</name>
</gene>
<accession>A0A523BGV7</accession>